<sequence length="105" mass="11825">MLEQVTDLLVQKSGPERTAELLDRDSPGKVHSGNRVSAQQHAEFTKEEITQLRRTGTLLTWQEAGLLEPPAIIHGIGVVQNRKGKLRLIVDARHLNLFILYVLLH</sequence>
<dbReference type="EMBL" id="JALJOS010000040">
    <property type="protein sequence ID" value="KAK9821189.1"/>
    <property type="molecule type" value="Genomic_DNA"/>
</dbReference>
<feature type="region of interest" description="Disordered" evidence="1">
    <location>
        <begin position="13"/>
        <end position="42"/>
    </location>
</feature>
<dbReference type="AlphaFoldDB" id="A0AAW1QII0"/>
<name>A0AAW1QII0_9CHLO</name>
<feature type="compositionally biased region" description="Basic and acidic residues" evidence="1">
    <location>
        <begin position="14"/>
        <end position="28"/>
    </location>
</feature>
<dbReference type="Proteomes" id="UP001438707">
    <property type="component" value="Unassembled WGS sequence"/>
</dbReference>
<proteinExistence type="predicted"/>
<reference evidence="2 3" key="1">
    <citation type="journal article" date="2024" name="Nat. Commun.">
        <title>Phylogenomics reveals the evolutionary origins of lichenization in chlorophyte algae.</title>
        <authorList>
            <person name="Puginier C."/>
            <person name="Libourel C."/>
            <person name="Otte J."/>
            <person name="Skaloud P."/>
            <person name="Haon M."/>
            <person name="Grisel S."/>
            <person name="Petersen M."/>
            <person name="Berrin J.G."/>
            <person name="Delaux P.M."/>
            <person name="Dal Grande F."/>
            <person name="Keller J."/>
        </authorList>
    </citation>
    <scope>NUCLEOTIDE SEQUENCE [LARGE SCALE GENOMIC DNA]</scope>
    <source>
        <strain evidence="2 3">SAG 2145</strain>
    </source>
</reference>
<protein>
    <submittedName>
        <fullName evidence="2">Uncharacterized protein</fullName>
    </submittedName>
</protein>
<evidence type="ECO:0000313" key="3">
    <source>
        <dbReference type="Proteomes" id="UP001438707"/>
    </source>
</evidence>
<gene>
    <name evidence="2" type="ORF">WJX74_007366</name>
</gene>
<comment type="caution">
    <text evidence="2">The sequence shown here is derived from an EMBL/GenBank/DDBJ whole genome shotgun (WGS) entry which is preliminary data.</text>
</comment>
<keyword evidence="3" id="KW-1185">Reference proteome</keyword>
<evidence type="ECO:0000313" key="2">
    <source>
        <dbReference type="EMBL" id="KAK9821189.1"/>
    </source>
</evidence>
<accession>A0AAW1QII0</accession>
<evidence type="ECO:0000256" key="1">
    <source>
        <dbReference type="SAM" id="MobiDB-lite"/>
    </source>
</evidence>
<organism evidence="2 3">
    <name type="scientific">Apatococcus lobatus</name>
    <dbReference type="NCBI Taxonomy" id="904363"/>
    <lineage>
        <taxon>Eukaryota</taxon>
        <taxon>Viridiplantae</taxon>
        <taxon>Chlorophyta</taxon>
        <taxon>core chlorophytes</taxon>
        <taxon>Trebouxiophyceae</taxon>
        <taxon>Chlorellales</taxon>
        <taxon>Chlorellaceae</taxon>
        <taxon>Apatococcus</taxon>
    </lineage>
</organism>